<dbReference type="EMBL" id="FOJB01000001">
    <property type="protein sequence ID" value="SEW31446.1"/>
    <property type="molecule type" value="Genomic_DNA"/>
</dbReference>
<dbReference type="Pfam" id="PF05494">
    <property type="entry name" value="MlaC"/>
    <property type="match status" value="1"/>
</dbReference>
<proteinExistence type="predicted"/>
<reference evidence="1 2" key="1">
    <citation type="submission" date="2016-10" db="EMBL/GenBank/DDBJ databases">
        <authorList>
            <person name="de Groot N.N."/>
        </authorList>
    </citation>
    <scope>NUCLEOTIDE SEQUENCE [LARGE SCALE GENOMIC DNA]</scope>
    <source>
        <strain evidence="1 2">DSM 29439</strain>
    </source>
</reference>
<dbReference type="AlphaFoldDB" id="A0A1I0QV59"/>
<evidence type="ECO:0000313" key="1">
    <source>
        <dbReference type="EMBL" id="SEW31446.1"/>
    </source>
</evidence>
<dbReference type="InterPro" id="IPR006311">
    <property type="entry name" value="TAT_signal"/>
</dbReference>
<dbReference type="Proteomes" id="UP000199650">
    <property type="component" value="Unassembled WGS sequence"/>
</dbReference>
<dbReference type="PANTHER" id="PTHR36573:SF1">
    <property type="entry name" value="INTERMEMBRANE PHOSPHOLIPID TRANSPORT SYSTEM BINDING PROTEIN MLAC"/>
    <property type="match status" value="1"/>
</dbReference>
<sequence>MMRMMGNETSLTRRAVLGGLAGLGVLALLPGRAMAAIDAAKAENLIGQVVSDINGIINSGTSEATMIKRFENVFAKYADVDFIALSALGPDGRSASASQKSAFVKAFRAYIARRYGSRFREFEGGSINVVSSKQVKSRFEVLTKTQLKGKSPFDVVFVVSAKNGKFIDMQVEGISIVKSERKEIGAMLDRRGGDLNQLIADLKAG</sequence>
<evidence type="ECO:0000313" key="2">
    <source>
        <dbReference type="Proteomes" id="UP000199650"/>
    </source>
</evidence>
<protein>
    <submittedName>
        <fullName evidence="1">Phospholipid transport system substrate-binding protein</fullName>
    </submittedName>
</protein>
<dbReference type="STRING" id="1173584.SAMN05444851_2976"/>
<keyword evidence="2" id="KW-1185">Reference proteome</keyword>
<accession>A0A1I0QV59</accession>
<name>A0A1I0QV59_9RHOB</name>
<dbReference type="Gene3D" id="3.10.450.710">
    <property type="entry name" value="Tgt2/MlaC"/>
    <property type="match status" value="1"/>
</dbReference>
<dbReference type="PROSITE" id="PS51318">
    <property type="entry name" value="TAT"/>
    <property type="match status" value="1"/>
</dbReference>
<dbReference type="InterPro" id="IPR042245">
    <property type="entry name" value="Tgt2/MlaC_sf"/>
</dbReference>
<dbReference type="PANTHER" id="PTHR36573">
    <property type="entry name" value="INTERMEMBRANE PHOSPHOLIPID TRANSPORT SYSTEM BINDING PROTEIN MLAC"/>
    <property type="match status" value="1"/>
</dbReference>
<gene>
    <name evidence="1" type="ORF">SAMN05444851_2976</name>
</gene>
<dbReference type="InterPro" id="IPR008869">
    <property type="entry name" value="MlaC/ttg2D"/>
</dbReference>
<organism evidence="1 2">
    <name type="scientific">Aliiroseovarius sediminilitoris</name>
    <dbReference type="NCBI Taxonomy" id="1173584"/>
    <lineage>
        <taxon>Bacteria</taxon>
        <taxon>Pseudomonadati</taxon>
        <taxon>Pseudomonadota</taxon>
        <taxon>Alphaproteobacteria</taxon>
        <taxon>Rhodobacterales</taxon>
        <taxon>Paracoccaceae</taxon>
        <taxon>Aliiroseovarius</taxon>
    </lineage>
</organism>